<accession>A0A8H3TMW9</accession>
<dbReference type="GO" id="GO:0005524">
    <property type="term" value="F:ATP binding"/>
    <property type="evidence" value="ECO:0007669"/>
    <property type="project" value="InterPro"/>
</dbReference>
<evidence type="ECO:0000313" key="3">
    <source>
        <dbReference type="EMBL" id="GHJ83774.1"/>
    </source>
</evidence>
<dbReference type="SMART" id="SM00220">
    <property type="entry name" value="S_TKc"/>
    <property type="match status" value="1"/>
</dbReference>
<feature type="domain" description="Protein kinase" evidence="2">
    <location>
        <begin position="17"/>
        <end position="433"/>
    </location>
</feature>
<dbReference type="Proteomes" id="UP000620104">
    <property type="component" value="Unassembled WGS sequence"/>
</dbReference>
<keyword evidence="4" id="KW-1185">Reference proteome</keyword>
<dbReference type="EMBL" id="BLZA01000005">
    <property type="protein sequence ID" value="GHJ83774.1"/>
    <property type="molecule type" value="Genomic_DNA"/>
</dbReference>
<evidence type="ECO:0000259" key="2">
    <source>
        <dbReference type="PROSITE" id="PS50011"/>
    </source>
</evidence>
<gene>
    <name evidence="3" type="ORF">NliqN6_0176</name>
</gene>
<feature type="region of interest" description="Disordered" evidence="1">
    <location>
        <begin position="41"/>
        <end position="72"/>
    </location>
</feature>
<reference evidence="3" key="1">
    <citation type="submission" date="2020-07" db="EMBL/GenBank/DDBJ databases">
        <title>Draft Genome Sequence of a Deep-Sea Yeast, Naganishia (Cryptococcus) liquefaciens strain N6.</title>
        <authorList>
            <person name="Han Y.W."/>
            <person name="Kajitani R."/>
            <person name="Morimoto H."/>
            <person name="Parhat M."/>
            <person name="Tsubouchi H."/>
            <person name="Bakenova O."/>
            <person name="Ogata M."/>
            <person name="Argunhan B."/>
            <person name="Aoki R."/>
            <person name="Kajiwara S."/>
            <person name="Itoh T."/>
            <person name="Iwasaki H."/>
        </authorList>
    </citation>
    <scope>NUCLEOTIDE SEQUENCE</scope>
    <source>
        <strain evidence="3">N6</strain>
    </source>
</reference>
<dbReference type="PANTHER" id="PTHR11909">
    <property type="entry name" value="CASEIN KINASE-RELATED"/>
    <property type="match status" value="1"/>
</dbReference>
<evidence type="ECO:0000313" key="4">
    <source>
        <dbReference type="Proteomes" id="UP000620104"/>
    </source>
</evidence>
<sequence>MSFRVKALPLNSTDFRSNLDWQLGRGGFGSVYAGVRQEYDGSDSGDSIYSRNSQRIHSDAQEESALSEPSDSYRADKERSCLVNEAKVLKALQGAEGIPQFYLFSSTTIPVKQRCFIPVQSSPNAHIAFAQRAYKRSPLSTPLHSSFDLQGRVSPFSGLSQEFLHRQLQQPQPYLHETLQANATQTLERHHALVMERLGEDLGTLFRRHLLKKVKPAAYQGPSLKRRHSVAALRPAAESVGWEVDTIAWLGCHALKRLEHMHGKGLVHRDIPENFCIGRGSKKEILYLVDFGMAQSYRTADGQHMPRIKGAQSIVGTQAFMSYRCQGTRRDDLESLGYMLLFLYHGSLPWSKHANKFEESFAKSGHRWTAESLGLNSHIREEKKTFFKRGVGQERLPREIATYFQHIAALDFADRPDYAMLRAILQQLKTPELARSIDCDHSRPRGRLQQLVTV</sequence>
<comment type="caution">
    <text evidence="3">The sequence shown here is derived from an EMBL/GenBank/DDBJ whole genome shotgun (WGS) entry which is preliminary data.</text>
</comment>
<dbReference type="InterPro" id="IPR011009">
    <property type="entry name" value="Kinase-like_dom_sf"/>
</dbReference>
<evidence type="ECO:0000256" key="1">
    <source>
        <dbReference type="SAM" id="MobiDB-lite"/>
    </source>
</evidence>
<dbReference type="SUPFAM" id="SSF56112">
    <property type="entry name" value="Protein kinase-like (PK-like)"/>
    <property type="match status" value="1"/>
</dbReference>
<dbReference type="InterPro" id="IPR050235">
    <property type="entry name" value="CK1_Ser-Thr_kinase"/>
</dbReference>
<dbReference type="GO" id="GO:0004672">
    <property type="term" value="F:protein kinase activity"/>
    <property type="evidence" value="ECO:0007669"/>
    <property type="project" value="InterPro"/>
</dbReference>
<organism evidence="3 4">
    <name type="scientific">Naganishia liquefaciens</name>
    <dbReference type="NCBI Taxonomy" id="104408"/>
    <lineage>
        <taxon>Eukaryota</taxon>
        <taxon>Fungi</taxon>
        <taxon>Dikarya</taxon>
        <taxon>Basidiomycota</taxon>
        <taxon>Agaricomycotina</taxon>
        <taxon>Tremellomycetes</taxon>
        <taxon>Filobasidiales</taxon>
        <taxon>Filobasidiaceae</taxon>
        <taxon>Naganishia</taxon>
    </lineage>
</organism>
<dbReference type="PROSITE" id="PS50011">
    <property type="entry name" value="PROTEIN_KINASE_DOM"/>
    <property type="match status" value="1"/>
</dbReference>
<dbReference type="AlphaFoldDB" id="A0A8H3TMW9"/>
<proteinExistence type="predicted"/>
<dbReference type="OrthoDB" id="3258886at2759"/>
<dbReference type="Gene3D" id="1.10.510.10">
    <property type="entry name" value="Transferase(Phosphotransferase) domain 1"/>
    <property type="match status" value="1"/>
</dbReference>
<dbReference type="Gene3D" id="3.30.200.20">
    <property type="entry name" value="Phosphorylase Kinase, domain 1"/>
    <property type="match status" value="1"/>
</dbReference>
<dbReference type="InterPro" id="IPR000719">
    <property type="entry name" value="Prot_kinase_dom"/>
</dbReference>
<dbReference type="Pfam" id="PF00069">
    <property type="entry name" value="Pkinase"/>
    <property type="match status" value="1"/>
</dbReference>
<name>A0A8H3TMW9_9TREE</name>
<protein>
    <recommendedName>
        <fullName evidence="2">Protein kinase domain-containing protein</fullName>
    </recommendedName>
</protein>